<organism evidence="2 3">
    <name type="scientific">Botrimarina mediterranea</name>
    <dbReference type="NCBI Taxonomy" id="2528022"/>
    <lineage>
        <taxon>Bacteria</taxon>
        <taxon>Pseudomonadati</taxon>
        <taxon>Planctomycetota</taxon>
        <taxon>Planctomycetia</taxon>
        <taxon>Pirellulales</taxon>
        <taxon>Lacipirellulaceae</taxon>
        <taxon>Botrimarina</taxon>
    </lineage>
</organism>
<sequence>MTLEETLQATEQLAAVTTAARIAASGLAATAGLSGTARRLSNAAAGLGGTARGLSGTAARLAARVSTAVVTVEHTLQATEQAATRLAARIAAHRLGDAARRLTAAGRLAAVGRTATAVTTEEAEAKGVGARGARRHQGDRTQGGRSKTQVHEGLLHETGRGGITRFRRLLSPSRGGRPQPCTRTLAATQRTTFAWSVCPPISTTQSAPFDQPSQFAPLSQIEQPLITAVSMLRTCVGSAGRTVGQVHR</sequence>
<evidence type="ECO:0000313" key="2">
    <source>
        <dbReference type="EMBL" id="QDV73023.1"/>
    </source>
</evidence>
<dbReference type="EMBL" id="CP036349">
    <property type="protein sequence ID" value="QDV73023.1"/>
    <property type="molecule type" value="Genomic_DNA"/>
</dbReference>
<protein>
    <submittedName>
        <fullName evidence="2">Uncharacterized protein</fullName>
    </submittedName>
</protein>
<dbReference type="KEGG" id="bmei:Spa11_12100"/>
<reference evidence="2 3" key="1">
    <citation type="submission" date="2019-02" db="EMBL/GenBank/DDBJ databases">
        <title>Deep-cultivation of Planctomycetes and their phenomic and genomic characterization uncovers novel biology.</title>
        <authorList>
            <person name="Wiegand S."/>
            <person name="Jogler M."/>
            <person name="Boedeker C."/>
            <person name="Pinto D."/>
            <person name="Vollmers J."/>
            <person name="Rivas-Marin E."/>
            <person name="Kohn T."/>
            <person name="Peeters S.H."/>
            <person name="Heuer A."/>
            <person name="Rast P."/>
            <person name="Oberbeckmann S."/>
            <person name="Bunk B."/>
            <person name="Jeske O."/>
            <person name="Meyerdierks A."/>
            <person name="Storesund J.E."/>
            <person name="Kallscheuer N."/>
            <person name="Luecker S."/>
            <person name="Lage O.M."/>
            <person name="Pohl T."/>
            <person name="Merkel B.J."/>
            <person name="Hornburger P."/>
            <person name="Mueller R.-W."/>
            <person name="Bruemmer F."/>
            <person name="Labrenz M."/>
            <person name="Spormann A.M."/>
            <person name="Op den Camp H."/>
            <person name="Overmann J."/>
            <person name="Amann R."/>
            <person name="Jetten M.S.M."/>
            <person name="Mascher T."/>
            <person name="Medema M.H."/>
            <person name="Devos D.P."/>
            <person name="Kaster A.-K."/>
            <person name="Ovreas L."/>
            <person name="Rohde M."/>
            <person name="Galperin M.Y."/>
            <person name="Jogler C."/>
        </authorList>
    </citation>
    <scope>NUCLEOTIDE SEQUENCE [LARGE SCALE GENOMIC DNA]</scope>
    <source>
        <strain evidence="2 3">Spa11</strain>
    </source>
</reference>
<dbReference type="Proteomes" id="UP000316426">
    <property type="component" value="Chromosome"/>
</dbReference>
<evidence type="ECO:0000313" key="3">
    <source>
        <dbReference type="Proteomes" id="UP000316426"/>
    </source>
</evidence>
<name>A0A518K5E6_9BACT</name>
<evidence type="ECO:0000256" key="1">
    <source>
        <dbReference type="SAM" id="MobiDB-lite"/>
    </source>
</evidence>
<proteinExistence type="predicted"/>
<feature type="region of interest" description="Disordered" evidence="1">
    <location>
        <begin position="122"/>
        <end position="148"/>
    </location>
</feature>
<gene>
    <name evidence="2" type="ORF">Spa11_12100</name>
</gene>
<dbReference type="AlphaFoldDB" id="A0A518K5E6"/>
<keyword evidence="3" id="KW-1185">Reference proteome</keyword>
<accession>A0A518K5E6</accession>